<feature type="region of interest" description="Disordered" evidence="1">
    <location>
        <begin position="45"/>
        <end position="81"/>
    </location>
</feature>
<protein>
    <submittedName>
        <fullName evidence="4">FecR family protein</fullName>
    </submittedName>
</protein>
<dbReference type="InterPro" id="IPR006860">
    <property type="entry name" value="FecR"/>
</dbReference>
<proteinExistence type="predicted"/>
<dbReference type="Proteomes" id="UP000294480">
    <property type="component" value="Unassembled WGS sequence"/>
</dbReference>
<feature type="domain" description="FecR protein" evidence="3">
    <location>
        <begin position="123"/>
        <end position="225"/>
    </location>
</feature>
<reference evidence="4 5" key="1">
    <citation type="submission" date="2019-03" db="EMBL/GenBank/DDBJ databases">
        <title>Genomic Encyclopedia of Type Strains, Phase IV (KMG-IV): sequencing the most valuable type-strain genomes for metagenomic binning, comparative biology and taxonomic classification.</title>
        <authorList>
            <person name="Goeker M."/>
        </authorList>
    </citation>
    <scope>NUCLEOTIDE SEQUENCE [LARGE SCALE GENOMIC DNA]</scope>
    <source>
        <strain evidence="4 5">DSM 102852</strain>
    </source>
</reference>
<dbReference type="PANTHER" id="PTHR38731">
    <property type="entry name" value="LIPL45-RELATED LIPOPROTEIN-RELATED"/>
    <property type="match status" value="1"/>
</dbReference>
<evidence type="ECO:0000256" key="1">
    <source>
        <dbReference type="SAM" id="MobiDB-lite"/>
    </source>
</evidence>
<dbReference type="PANTHER" id="PTHR38731:SF1">
    <property type="entry name" value="FECR PROTEIN DOMAIN-CONTAINING PROTEIN"/>
    <property type="match status" value="1"/>
</dbReference>
<feature type="compositionally biased region" description="Basic residues" evidence="1">
    <location>
        <begin position="59"/>
        <end position="78"/>
    </location>
</feature>
<evidence type="ECO:0000259" key="3">
    <source>
        <dbReference type="Pfam" id="PF04773"/>
    </source>
</evidence>
<dbReference type="Gene3D" id="2.60.120.1440">
    <property type="match status" value="1"/>
</dbReference>
<evidence type="ECO:0000256" key="2">
    <source>
        <dbReference type="SAM" id="SignalP"/>
    </source>
</evidence>
<accession>A0A4R6Y7U8</accession>
<dbReference type="EMBL" id="SNZE01000010">
    <property type="protein sequence ID" value="TDR31438.1"/>
    <property type="molecule type" value="Genomic_DNA"/>
</dbReference>
<dbReference type="RefSeq" id="WP_133620194.1">
    <property type="nucleotide sequence ID" value="NZ_SNZE01000010.1"/>
</dbReference>
<keyword evidence="5" id="KW-1185">Reference proteome</keyword>
<name>A0A4R6Y7U8_9BURK</name>
<evidence type="ECO:0000313" key="5">
    <source>
        <dbReference type="Proteomes" id="UP000294480"/>
    </source>
</evidence>
<keyword evidence="2" id="KW-0732">Signal</keyword>
<dbReference type="AlphaFoldDB" id="A0A4R6Y7U8"/>
<evidence type="ECO:0000313" key="4">
    <source>
        <dbReference type="EMBL" id="TDR31438.1"/>
    </source>
</evidence>
<sequence length="352" mass="38003">MSVRFKLKYRSIVLRALILGVLSCAALTGRAQEACDTSDPLVNIPRASEKSDAPAVKSANKKKPRVKKNRHAKAKRSPKVVSTAQTPKLISEVGQVVVSDAKGIPHRLFNTKGKAVPIQDGYTVQTGVQSFFSMGLSDGSRLVIPSNSTVLLKQITKTPILIDVKKGRVENYVGDSSLSNPKNKNKTSYRVRTPAVTLSVRGTKFGVEHDAASNITRTDVSEGVVAAQSPTLCGAPIILSHGKGAFASAQGIREYTMLPAPNLEQLPLVVRGKTLQLKVPEIAAARRYHFRVSYDEQFLLLVQESYSDIPAMELSGLDSGYYFVKVNGVDADGGEGLSSAVNILYQPDARPQ</sequence>
<organism evidence="4 5">
    <name type="scientific">Hydromonas duriensis</name>
    <dbReference type="NCBI Taxonomy" id="1527608"/>
    <lineage>
        <taxon>Bacteria</taxon>
        <taxon>Pseudomonadati</taxon>
        <taxon>Pseudomonadota</taxon>
        <taxon>Betaproteobacteria</taxon>
        <taxon>Burkholderiales</taxon>
        <taxon>Burkholderiaceae</taxon>
        <taxon>Hydromonas</taxon>
    </lineage>
</organism>
<gene>
    <name evidence="4" type="ORF">DFR44_11087</name>
</gene>
<comment type="caution">
    <text evidence="4">The sequence shown here is derived from an EMBL/GenBank/DDBJ whole genome shotgun (WGS) entry which is preliminary data.</text>
</comment>
<dbReference type="OrthoDB" id="9813091at2"/>
<dbReference type="Pfam" id="PF04773">
    <property type="entry name" value="FecR"/>
    <property type="match status" value="1"/>
</dbReference>
<feature type="chain" id="PRO_5020991819" evidence="2">
    <location>
        <begin position="26"/>
        <end position="352"/>
    </location>
</feature>
<feature type="signal peptide" evidence="2">
    <location>
        <begin position="1"/>
        <end position="25"/>
    </location>
</feature>